<organism evidence="1 2">
    <name type="scientific">Elysia crispata</name>
    <name type="common">lettuce slug</name>
    <dbReference type="NCBI Taxonomy" id="231223"/>
    <lineage>
        <taxon>Eukaryota</taxon>
        <taxon>Metazoa</taxon>
        <taxon>Spiralia</taxon>
        <taxon>Lophotrochozoa</taxon>
        <taxon>Mollusca</taxon>
        <taxon>Gastropoda</taxon>
        <taxon>Heterobranchia</taxon>
        <taxon>Euthyneura</taxon>
        <taxon>Panpulmonata</taxon>
        <taxon>Sacoglossa</taxon>
        <taxon>Placobranchoidea</taxon>
        <taxon>Plakobranchidae</taxon>
        <taxon>Elysia</taxon>
    </lineage>
</organism>
<sequence length="121" mass="13697">MAEAGYSSETFTQPEMETIDDVTVAAEMGEAFDDVEMAATGINMLLNDGFEEAFALFHKYKDESALMHSGFSLVFFMQALMSFEEEKLGEALKILQETEKKCSTNDGFVKFFKKRFAKKKK</sequence>
<dbReference type="EMBL" id="JAWDGP010007321">
    <property type="protein sequence ID" value="KAK3726171.1"/>
    <property type="molecule type" value="Genomic_DNA"/>
</dbReference>
<comment type="caution">
    <text evidence="1">The sequence shown here is derived from an EMBL/GenBank/DDBJ whole genome shotgun (WGS) entry which is preliminary data.</text>
</comment>
<dbReference type="Proteomes" id="UP001283361">
    <property type="component" value="Unassembled WGS sequence"/>
</dbReference>
<keyword evidence="2" id="KW-1185">Reference proteome</keyword>
<gene>
    <name evidence="1" type="ORF">RRG08_031499</name>
</gene>
<dbReference type="PANTHER" id="PTHR31859">
    <property type="entry name" value="TETRATRICOPEPTIDE REPEAT PROTEIN 39 FAMILY MEMBER"/>
    <property type="match status" value="1"/>
</dbReference>
<dbReference type="GO" id="GO:0060271">
    <property type="term" value="P:cilium assembly"/>
    <property type="evidence" value="ECO:0007669"/>
    <property type="project" value="TreeGrafter"/>
</dbReference>
<proteinExistence type="predicted"/>
<dbReference type="AlphaFoldDB" id="A0AAE0XZ64"/>
<name>A0AAE0XZ64_9GAST</name>
<dbReference type="PANTHER" id="PTHR31859:SF1">
    <property type="entry name" value="TETRATRICOPEPTIDE REPEAT PROTEIN 39C"/>
    <property type="match status" value="1"/>
</dbReference>
<protein>
    <submittedName>
        <fullName evidence="1">Uncharacterized protein</fullName>
    </submittedName>
</protein>
<feature type="non-terminal residue" evidence="1">
    <location>
        <position position="1"/>
    </location>
</feature>
<dbReference type="InterPro" id="IPR019412">
    <property type="entry name" value="IML2/TPR_39"/>
</dbReference>
<dbReference type="Pfam" id="PF10300">
    <property type="entry name" value="Iml2-TPR_39"/>
    <property type="match status" value="1"/>
</dbReference>
<evidence type="ECO:0000313" key="1">
    <source>
        <dbReference type="EMBL" id="KAK3726171.1"/>
    </source>
</evidence>
<reference evidence="1" key="1">
    <citation type="journal article" date="2023" name="G3 (Bethesda)">
        <title>A reference genome for the long-term kleptoplast-retaining sea slug Elysia crispata morphotype clarki.</title>
        <authorList>
            <person name="Eastman K.E."/>
            <person name="Pendleton A.L."/>
            <person name="Shaikh M.A."/>
            <person name="Suttiyut T."/>
            <person name="Ogas R."/>
            <person name="Tomko P."/>
            <person name="Gavelis G."/>
            <person name="Widhalm J.R."/>
            <person name="Wisecaver J.H."/>
        </authorList>
    </citation>
    <scope>NUCLEOTIDE SEQUENCE</scope>
    <source>
        <strain evidence="1">ECLA1</strain>
    </source>
</reference>
<accession>A0AAE0XZ64</accession>
<evidence type="ECO:0000313" key="2">
    <source>
        <dbReference type="Proteomes" id="UP001283361"/>
    </source>
</evidence>